<proteinExistence type="predicted"/>
<dbReference type="Proteomes" id="UP000305067">
    <property type="component" value="Unassembled WGS sequence"/>
</dbReference>
<reference evidence="2 3" key="1">
    <citation type="journal article" date="2019" name="Nat. Ecol. Evol.">
        <title>Megaphylogeny resolves global patterns of mushroom evolution.</title>
        <authorList>
            <person name="Varga T."/>
            <person name="Krizsan K."/>
            <person name="Foldi C."/>
            <person name="Dima B."/>
            <person name="Sanchez-Garcia M."/>
            <person name="Sanchez-Ramirez S."/>
            <person name="Szollosi G.J."/>
            <person name="Szarkandi J.G."/>
            <person name="Papp V."/>
            <person name="Albert L."/>
            <person name="Andreopoulos W."/>
            <person name="Angelini C."/>
            <person name="Antonin V."/>
            <person name="Barry K.W."/>
            <person name="Bougher N.L."/>
            <person name="Buchanan P."/>
            <person name="Buyck B."/>
            <person name="Bense V."/>
            <person name="Catcheside P."/>
            <person name="Chovatia M."/>
            <person name="Cooper J."/>
            <person name="Damon W."/>
            <person name="Desjardin D."/>
            <person name="Finy P."/>
            <person name="Geml J."/>
            <person name="Haridas S."/>
            <person name="Hughes K."/>
            <person name="Justo A."/>
            <person name="Karasinski D."/>
            <person name="Kautmanova I."/>
            <person name="Kiss B."/>
            <person name="Kocsube S."/>
            <person name="Kotiranta H."/>
            <person name="LaButti K.M."/>
            <person name="Lechner B.E."/>
            <person name="Liimatainen K."/>
            <person name="Lipzen A."/>
            <person name="Lukacs Z."/>
            <person name="Mihaltcheva S."/>
            <person name="Morgado L.N."/>
            <person name="Niskanen T."/>
            <person name="Noordeloos M.E."/>
            <person name="Ohm R.A."/>
            <person name="Ortiz-Santana B."/>
            <person name="Ovrebo C."/>
            <person name="Racz N."/>
            <person name="Riley R."/>
            <person name="Savchenko A."/>
            <person name="Shiryaev A."/>
            <person name="Soop K."/>
            <person name="Spirin V."/>
            <person name="Szebenyi C."/>
            <person name="Tomsovsky M."/>
            <person name="Tulloss R.E."/>
            <person name="Uehling J."/>
            <person name="Grigoriev I.V."/>
            <person name="Vagvolgyi C."/>
            <person name="Papp T."/>
            <person name="Martin F.M."/>
            <person name="Miettinen O."/>
            <person name="Hibbett D.S."/>
            <person name="Nagy L.G."/>
        </authorList>
    </citation>
    <scope>NUCLEOTIDE SEQUENCE [LARGE SCALE GENOMIC DNA]</scope>
    <source>
        <strain evidence="2 3">CBS 309.79</strain>
    </source>
</reference>
<evidence type="ECO:0000256" key="1">
    <source>
        <dbReference type="SAM" id="MobiDB-lite"/>
    </source>
</evidence>
<dbReference type="EMBL" id="ML178827">
    <property type="protein sequence ID" value="TFL00772.1"/>
    <property type="molecule type" value="Genomic_DNA"/>
</dbReference>
<accession>A0A5C3QGD8</accession>
<gene>
    <name evidence="2" type="ORF">BDV98DRAFT_94592</name>
</gene>
<name>A0A5C3QGD8_9AGAR</name>
<evidence type="ECO:0000313" key="3">
    <source>
        <dbReference type="Proteomes" id="UP000305067"/>
    </source>
</evidence>
<protein>
    <submittedName>
        <fullName evidence="2">Uncharacterized protein</fullName>
    </submittedName>
</protein>
<organism evidence="2 3">
    <name type="scientific">Pterulicium gracile</name>
    <dbReference type="NCBI Taxonomy" id="1884261"/>
    <lineage>
        <taxon>Eukaryota</taxon>
        <taxon>Fungi</taxon>
        <taxon>Dikarya</taxon>
        <taxon>Basidiomycota</taxon>
        <taxon>Agaricomycotina</taxon>
        <taxon>Agaricomycetes</taxon>
        <taxon>Agaricomycetidae</taxon>
        <taxon>Agaricales</taxon>
        <taxon>Pleurotineae</taxon>
        <taxon>Pterulaceae</taxon>
        <taxon>Pterulicium</taxon>
    </lineage>
</organism>
<evidence type="ECO:0000313" key="2">
    <source>
        <dbReference type="EMBL" id="TFL00772.1"/>
    </source>
</evidence>
<keyword evidence="3" id="KW-1185">Reference proteome</keyword>
<dbReference type="AlphaFoldDB" id="A0A5C3QGD8"/>
<sequence>MSVVSTPRIHLPVTSEVAETLTNLDRVAHHILDDVSGTVRACYRWITFPSDTGPLQFINFCLHCIPDRFPSSRLRAPSSSHHRGQPSGSKSRTFEAGTRTFPDSVRSTLSSECIPIGNNENILVQLGMSRSSFSPQKPTGYTRHLVSSINASRILSSPSMNQEDQEMPVKSQLEARRDRVSIAAYRFYEMTPEPRTVRIDVEIATRVEQLKERRFTDNEGLAFLPSVLSKFDHDTLCHRVACPINGASFPSEVLYMCCFLRSVFRKCAGCHVAKYCLFRMPARSMARRILPTSRLLQVPAPLQRRAHCDLSKLRVHSG</sequence>
<feature type="region of interest" description="Disordered" evidence="1">
    <location>
        <begin position="73"/>
        <end position="99"/>
    </location>
</feature>